<accession>A0A7W9PNB4</accession>
<evidence type="ECO:0000313" key="2">
    <source>
        <dbReference type="EMBL" id="MBB5918778.1"/>
    </source>
</evidence>
<feature type="transmembrane region" description="Helical" evidence="1">
    <location>
        <begin position="166"/>
        <end position="186"/>
    </location>
</feature>
<keyword evidence="1" id="KW-1133">Transmembrane helix</keyword>
<feature type="transmembrane region" description="Helical" evidence="1">
    <location>
        <begin position="300"/>
        <end position="321"/>
    </location>
</feature>
<evidence type="ECO:0000313" key="3">
    <source>
        <dbReference type="Proteomes" id="UP000540412"/>
    </source>
</evidence>
<feature type="transmembrane region" description="Helical" evidence="1">
    <location>
        <begin position="357"/>
        <end position="379"/>
    </location>
</feature>
<reference evidence="2 3" key="1">
    <citation type="submission" date="2020-08" db="EMBL/GenBank/DDBJ databases">
        <title>Sequencing the genomes of 1000 actinobacteria strains.</title>
        <authorList>
            <person name="Klenk H.-P."/>
        </authorList>
    </citation>
    <scope>NUCLEOTIDE SEQUENCE [LARGE SCALE GENOMIC DNA]</scope>
    <source>
        <strain evidence="2 3">DSM 43582</strain>
    </source>
</reference>
<comment type="caution">
    <text evidence="2">The sequence shown here is derived from an EMBL/GenBank/DDBJ whole genome shotgun (WGS) entry which is preliminary data.</text>
</comment>
<feature type="transmembrane region" description="Helical" evidence="1">
    <location>
        <begin position="138"/>
        <end position="160"/>
    </location>
</feature>
<feature type="transmembrane region" description="Helical" evidence="1">
    <location>
        <begin position="327"/>
        <end position="345"/>
    </location>
</feature>
<evidence type="ECO:0000256" key="1">
    <source>
        <dbReference type="SAM" id="Phobius"/>
    </source>
</evidence>
<feature type="transmembrane region" description="Helical" evidence="1">
    <location>
        <begin position="97"/>
        <end position="117"/>
    </location>
</feature>
<keyword evidence="1" id="KW-0812">Transmembrane</keyword>
<keyword evidence="1" id="KW-0472">Membrane</keyword>
<dbReference type="EMBL" id="JACHIT010000002">
    <property type="protein sequence ID" value="MBB5918778.1"/>
    <property type="molecule type" value="Genomic_DNA"/>
</dbReference>
<name>A0A7W9PNB4_9NOCA</name>
<keyword evidence="3" id="KW-1185">Reference proteome</keyword>
<feature type="transmembrane region" description="Helical" evidence="1">
    <location>
        <begin position="12"/>
        <end position="34"/>
    </location>
</feature>
<gene>
    <name evidence="2" type="ORF">BJY24_007690</name>
</gene>
<proteinExistence type="predicted"/>
<dbReference type="RefSeq" id="WP_169336533.1">
    <property type="nucleotide sequence ID" value="NZ_JACHIT010000002.1"/>
</dbReference>
<organism evidence="2 3">
    <name type="scientific">Nocardia transvalensis</name>
    <dbReference type="NCBI Taxonomy" id="37333"/>
    <lineage>
        <taxon>Bacteria</taxon>
        <taxon>Bacillati</taxon>
        <taxon>Actinomycetota</taxon>
        <taxon>Actinomycetes</taxon>
        <taxon>Mycobacteriales</taxon>
        <taxon>Nocardiaceae</taxon>
        <taxon>Nocardia</taxon>
    </lineage>
</organism>
<dbReference type="AlphaFoldDB" id="A0A7W9PNB4"/>
<protein>
    <submittedName>
        <fullName evidence="2">Uncharacterized protein</fullName>
    </submittedName>
</protein>
<dbReference type="Proteomes" id="UP000540412">
    <property type="component" value="Unassembled WGS sequence"/>
</dbReference>
<sequence>MRWSAVSRRRWWAVWSAVVFVVLFVVPIAVGAVATAQTGSGTGAATDTTAGGNAGLSWMNVRDSSGVQVSNYFLVLDYGSLFRPGTTAISLVLNLEFAGWTVIVTTAIWLIGWALSFKWLNVVAAPLRGTAEALTGQIATPLMLVAAATIGAFFVAYFVVRGFYTRATMQVVTMLLVAIIGTLFLAEPLGEVLGPEGWLAQGRNVGLSVAAGLNGKSDTDPTMLVETMQTGLADNYARKPLQIWNFGHAVDGNPTCRSMWSAGINSGNEDRLRNGMKACGDGAAYEAAGHATAGQIGAGLMLLISGVVVLIFALYMGLRIITAGFQAVYHGFMAIFGFAAGGFIYGPTQTFLIRNVVDAFIAAGRMTIFTVFLGVYQLFMSDLFQQFGG</sequence>